<dbReference type="SUPFAM" id="SSF51658">
    <property type="entry name" value="Xylose isomerase-like"/>
    <property type="match status" value="1"/>
</dbReference>
<reference evidence="15" key="2">
    <citation type="submission" date="2020-02" db="EMBL/GenBank/DDBJ databases">
        <authorList>
            <person name="Studholme D.J."/>
        </authorList>
    </citation>
    <scope>NUCLEOTIDE SEQUENCE</scope>
    <source>
        <strain evidence="15">00238/432</strain>
    </source>
</reference>
<gene>
    <name evidence="15" type="ORF">G195_001708</name>
</gene>
<dbReference type="Gene3D" id="3.30.420.40">
    <property type="match status" value="3"/>
</dbReference>
<protein>
    <recommendedName>
        <fullName evidence="10">Xylose isomerase</fullName>
        <ecNumber evidence="10">5.3.1.5</ecNumber>
    </recommendedName>
</protein>
<evidence type="ECO:0000259" key="12">
    <source>
        <dbReference type="Pfam" id="PF00370"/>
    </source>
</evidence>
<dbReference type="GO" id="GO:0009045">
    <property type="term" value="F:xylose isomerase activity"/>
    <property type="evidence" value="ECO:0007669"/>
    <property type="project" value="UniProtKB-EC"/>
</dbReference>
<evidence type="ECO:0000313" key="15">
    <source>
        <dbReference type="EMBL" id="KAF4324957.1"/>
    </source>
</evidence>
<comment type="caution">
    <text evidence="15">The sequence shown here is derived from an EMBL/GenBank/DDBJ whole genome shotgun (WGS) entry which is preliminary data.</text>
</comment>
<dbReference type="InterPro" id="IPR018483">
    <property type="entry name" value="Carb_kinase_FGGY_CS"/>
</dbReference>
<keyword evidence="8 10" id="KW-0119">Carbohydrate metabolism</keyword>
<keyword evidence="5 10" id="KW-0479">Metal-binding</keyword>
<dbReference type="Gene3D" id="3.90.550.10">
    <property type="entry name" value="Spore Coat Polysaccharide Biosynthesis Protein SpsA, Chain A"/>
    <property type="match status" value="1"/>
</dbReference>
<accession>A0A8J4STA2</accession>
<dbReference type="Pfam" id="PF02782">
    <property type="entry name" value="FGGY_C"/>
    <property type="match status" value="1"/>
</dbReference>
<dbReference type="InterPro" id="IPR029044">
    <property type="entry name" value="Nucleotide-diphossugar_trans"/>
</dbReference>
<dbReference type="PROSITE" id="PS00933">
    <property type="entry name" value="FGGY_KINASES_1"/>
    <property type="match status" value="1"/>
</dbReference>
<dbReference type="PANTHER" id="PTHR48408">
    <property type="match status" value="1"/>
</dbReference>
<dbReference type="NCBIfam" id="TIGR02630">
    <property type="entry name" value="xylose_isom_A"/>
    <property type="match status" value="1"/>
</dbReference>
<comment type="pathway">
    <text evidence="1">Polyol metabolism; glycerol degradation via glycerol kinase pathway; sn-glycerol 3-phosphate from glycerol: step 1/1.</text>
</comment>
<dbReference type="EMBL" id="AOFI03000010">
    <property type="protein sequence ID" value="KAF4324957.1"/>
    <property type="molecule type" value="Genomic_DNA"/>
</dbReference>
<evidence type="ECO:0000256" key="11">
    <source>
        <dbReference type="RuleBase" id="RU003733"/>
    </source>
</evidence>
<dbReference type="GO" id="GO:0016301">
    <property type="term" value="F:kinase activity"/>
    <property type="evidence" value="ECO:0007669"/>
    <property type="project" value="UniProtKB-KW"/>
</dbReference>
<feature type="domain" description="Glycosyltransferase 2-like" evidence="13">
    <location>
        <begin position="946"/>
        <end position="1055"/>
    </location>
</feature>
<evidence type="ECO:0000256" key="6">
    <source>
        <dbReference type="ARBA" id="ARBA00022777"/>
    </source>
</evidence>
<dbReference type="Pfam" id="PF00535">
    <property type="entry name" value="Glycos_transf_2"/>
    <property type="match status" value="1"/>
</dbReference>
<dbReference type="HAMAP" id="MF_00455">
    <property type="entry name" value="Xylose_isom_A"/>
    <property type="match status" value="1"/>
</dbReference>
<evidence type="ECO:0000256" key="7">
    <source>
        <dbReference type="ARBA" id="ARBA00023235"/>
    </source>
</evidence>
<dbReference type="CDD" id="cd07808">
    <property type="entry name" value="ASKHA_NBD_FGGY_EcXK-like"/>
    <property type="match status" value="1"/>
</dbReference>
<proteinExistence type="inferred from homology"/>
<dbReference type="EC" id="5.3.1.5" evidence="10"/>
<dbReference type="InterPro" id="IPR001998">
    <property type="entry name" value="Xylose_isomerase"/>
</dbReference>
<dbReference type="Pfam" id="PF00370">
    <property type="entry name" value="FGGY_N"/>
    <property type="match status" value="1"/>
</dbReference>
<dbReference type="Proteomes" id="UP000702964">
    <property type="component" value="Unassembled WGS sequence"/>
</dbReference>
<dbReference type="UniPathway" id="UPA00618">
    <property type="reaction ID" value="UER00672"/>
</dbReference>
<organism evidence="15 16">
    <name type="scientific">Phytophthora kernoviae 00238/432</name>
    <dbReference type="NCBI Taxonomy" id="1284355"/>
    <lineage>
        <taxon>Eukaryota</taxon>
        <taxon>Sar</taxon>
        <taxon>Stramenopiles</taxon>
        <taxon>Oomycota</taxon>
        <taxon>Peronosporomycetes</taxon>
        <taxon>Peronosporales</taxon>
        <taxon>Peronosporaceae</taxon>
        <taxon>Phytophthora</taxon>
    </lineage>
</organism>
<dbReference type="PRINTS" id="PR00688">
    <property type="entry name" value="XYLOSISMRASE"/>
</dbReference>
<keyword evidence="4 11" id="KW-0808">Transferase</keyword>
<dbReference type="PROSITE" id="PS00445">
    <property type="entry name" value="FGGY_KINASES_2"/>
    <property type="match status" value="1"/>
</dbReference>
<dbReference type="InterPro" id="IPR013452">
    <property type="entry name" value="Xylose_isom_bac"/>
</dbReference>
<feature type="domain" description="Carbohydrate kinase FGGY C-terminal" evidence="14">
    <location>
        <begin position="633"/>
        <end position="727"/>
    </location>
</feature>
<dbReference type="PANTHER" id="PTHR48408:SF1">
    <property type="entry name" value="XYLOSE ISOMERASE"/>
    <property type="match status" value="1"/>
</dbReference>
<dbReference type="GO" id="GO:0042732">
    <property type="term" value="P:D-xylose metabolic process"/>
    <property type="evidence" value="ECO:0007669"/>
    <property type="project" value="UniProtKB-KW"/>
</dbReference>
<evidence type="ECO:0000313" key="16">
    <source>
        <dbReference type="Proteomes" id="UP000702964"/>
    </source>
</evidence>
<evidence type="ECO:0000259" key="14">
    <source>
        <dbReference type="Pfam" id="PF02782"/>
    </source>
</evidence>
<dbReference type="GO" id="GO:0019563">
    <property type="term" value="P:glycerol catabolic process"/>
    <property type="evidence" value="ECO:0007669"/>
    <property type="project" value="UniProtKB-UniPathway"/>
</dbReference>
<reference evidence="15" key="1">
    <citation type="journal article" date="2015" name="Genom Data">
        <title>Draft genome sequences of Phytophthora kernoviae and Phytophthora ramorum lineage EU2 from Scotland.</title>
        <authorList>
            <person name="Sambles C."/>
            <person name="Schlenzig A."/>
            <person name="O'Neill P."/>
            <person name="Grant M."/>
            <person name="Studholme D.J."/>
        </authorList>
    </citation>
    <scope>NUCLEOTIDE SEQUENCE</scope>
    <source>
        <strain evidence="15">00238/432</strain>
    </source>
</reference>
<feature type="domain" description="Carbohydrate kinase FGGY N-terminal" evidence="12">
    <location>
        <begin position="358"/>
        <end position="575"/>
    </location>
</feature>
<evidence type="ECO:0000259" key="13">
    <source>
        <dbReference type="Pfam" id="PF00535"/>
    </source>
</evidence>
<comment type="catalytic activity">
    <reaction evidence="9 10">
        <text>alpha-D-xylose = alpha-D-xylulofuranose</text>
        <dbReference type="Rhea" id="RHEA:22816"/>
        <dbReference type="ChEBI" id="CHEBI:28518"/>
        <dbReference type="ChEBI" id="CHEBI:188998"/>
        <dbReference type="EC" id="5.3.1.5"/>
    </reaction>
</comment>
<dbReference type="SUPFAM" id="SSF53067">
    <property type="entry name" value="Actin-like ATPase domain"/>
    <property type="match status" value="2"/>
</dbReference>
<dbReference type="GO" id="GO:0016773">
    <property type="term" value="F:phosphotransferase activity, alcohol group as acceptor"/>
    <property type="evidence" value="ECO:0007669"/>
    <property type="project" value="InterPro"/>
</dbReference>
<comment type="similarity">
    <text evidence="2 10">Belongs to the xylose isomerase family.</text>
</comment>
<comment type="similarity">
    <text evidence="11">Belongs to the FGGY kinase family.</text>
</comment>
<dbReference type="AlphaFoldDB" id="A0A8J4STA2"/>
<evidence type="ECO:0000256" key="8">
    <source>
        <dbReference type="ARBA" id="ARBA00023277"/>
    </source>
</evidence>
<evidence type="ECO:0000256" key="3">
    <source>
        <dbReference type="ARBA" id="ARBA00022629"/>
    </source>
</evidence>
<evidence type="ECO:0000256" key="2">
    <source>
        <dbReference type="ARBA" id="ARBA00005765"/>
    </source>
</evidence>
<dbReference type="InterPro" id="IPR018485">
    <property type="entry name" value="FGGY_C"/>
</dbReference>
<sequence length="1221" mass="138342">MEEHFRFGMAYWHTLTAGGSDPFGAETAVRSWDKYSGLDLAKVRVEAAFEFLEKMNLPFFCFHDVDIAPEGNSLREFYSNIDTIVDLIEGHMKSSGKKLLWNTANMFSNPRFMFGAASTCNADVYAHAAAQIKKGLEVGKRLGAENYVFWGGREGYDTLLNTDMQLEQDNIARMFHMAVDYAKEIGFDAQFLIEPKPKEPTKHQYDYDAATSIAFLQKYGLDKHFKLNLEANHATLAGHTFDHEIRVARTNGMLGSLDANQGDMLIGWDTDEFPVDMYDATLTMYEVLKNGGIGRGGVNFDAKVRRGSFEADDLFLAHIAGMDTYAKGLKVAAKLIEDRVFDDFIEKRYSSFSEAFEASEAYPLYQPKAGYSEQNPEDWVEQTIVSLRKLLEVSGVHPSEIEGLSFSGQMHGLVLVDAEGKPLRNAILWNDTRTTAQCRRIEKVLDGKLLSIARNRALEGFTLPKILWVQENEPELLQQAALFLLPKDYVRYRLTGDYAMDYSDAAGTLLLDVAGKQWSTEIAEAFELPVSLCPRLVESFEEVGTLLPEIADQTGLAAATKVFAGGADNACGAIGAGILSEGQTMCSIGTSGVVLSYEERKDLDFEGKVHFFNHGEKDAFYIMGGIDGIPAGSNGLLFTPYIVGERTPHPDANIRGSFIGMDAGHKLEHFGRAVMEGITFSLRESIDILRDAGKTVNEVISIGGGAKNEAWLQMQADVFNATIVKLENEVSLRKQQWETTVATGPEWILNLDADEILTTDFGIVRNQLLGGTEDAIYFRLFDMWSETHYRDDQYWQAHAYYRPFLVRYRPEWSYEWKETPQHCGRFPLTIQHFAYGCHSPRVKHYGWARAEDRIRKYERYQALDPDARYGWKEQNVLEAGVSYDQIPNVSFWGEDRHFCIRAQALGFRLYVDTHFPAYHIYRLSELQGVAAFNRRAIRGEESISISLCMIVKNEEASLARCLDSVNGIADEIVIVDTGSTDQTRQIAARYTERIIDFEWVDDFAAARNFAFEQATSEYILWLDADDVFEPDDRVKLIELKRSLDPAVDSVTMDYHLSFTAEVHEYLEVAGHLLHSDVAVTHKKDKEYTDRNLKIYRKREQAGEEFSPRDLYYFGNELKDHGHFEDAVNYYGKFLDTGLGWVEDQIAACQKIADCEAALEHSEKEVSALLRSFAFDLPRAEICCRLGGYFADRTDYRKALYCMLYNDKYFKDLEKDSVLEKA</sequence>
<dbReference type="NCBIfam" id="NF003998">
    <property type="entry name" value="PRK05474.1"/>
    <property type="match status" value="1"/>
</dbReference>
<name>A0A8J4STA2_9STRA</name>
<keyword evidence="3 10" id="KW-0859">Xylose metabolism</keyword>
<dbReference type="GO" id="GO:0046872">
    <property type="term" value="F:metal ion binding"/>
    <property type="evidence" value="ECO:0007669"/>
    <property type="project" value="UniProtKB-KW"/>
</dbReference>
<dbReference type="InterPro" id="IPR018484">
    <property type="entry name" value="FGGY_N"/>
</dbReference>
<dbReference type="Gene3D" id="3.20.20.150">
    <property type="entry name" value="Divalent-metal-dependent TIM barrel enzymes"/>
    <property type="match status" value="1"/>
</dbReference>
<dbReference type="InterPro" id="IPR036237">
    <property type="entry name" value="Xyl_isomerase-like_sf"/>
</dbReference>
<evidence type="ECO:0000256" key="4">
    <source>
        <dbReference type="ARBA" id="ARBA00022679"/>
    </source>
</evidence>
<evidence type="ECO:0000256" key="1">
    <source>
        <dbReference type="ARBA" id="ARBA00005190"/>
    </source>
</evidence>
<dbReference type="CDD" id="cd02511">
    <property type="entry name" value="Beta4Glucosyltransferase"/>
    <property type="match status" value="1"/>
</dbReference>
<dbReference type="PROSITE" id="PS51415">
    <property type="entry name" value="XYLOSE_ISOMERASE"/>
    <property type="match status" value="1"/>
</dbReference>
<evidence type="ECO:0000256" key="10">
    <source>
        <dbReference type="RuleBase" id="RU000609"/>
    </source>
</evidence>
<keyword evidence="7 10" id="KW-0413">Isomerase</keyword>
<evidence type="ECO:0000256" key="9">
    <source>
        <dbReference type="ARBA" id="ARBA00033659"/>
    </source>
</evidence>
<dbReference type="InterPro" id="IPR043129">
    <property type="entry name" value="ATPase_NBD"/>
</dbReference>
<evidence type="ECO:0000256" key="5">
    <source>
        <dbReference type="ARBA" id="ARBA00022723"/>
    </source>
</evidence>
<dbReference type="SUPFAM" id="SSF53448">
    <property type="entry name" value="Nucleotide-diphospho-sugar transferases"/>
    <property type="match status" value="1"/>
</dbReference>
<dbReference type="InterPro" id="IPR001173">
    <property type="entry name" value="Glyco_trans_2-like"/>
</dbReference>
<keyword evidence="6 11" id="KW-0418">Kinase</keyword>